<feature type="region of interest" description="Disordered" evidence="1">
    <location>
        <begin position="225"/>
        <end position="263"/>
    </location>
</feature>
<feature type="compositionally biased region" description="Low complexity" evidence="1">
    <location>
        <begin position="248"/>
        <end position="261"/>
    </location>
</feature>
<comment type="caution">
    <text evidence="3">The sequence shown here is derived from an EMBL/GenBank/DDBJ whole genome shotgun (WGS) entry which is preliminary data.</text>
</comment>
<name>A0A2T4UHT5_9ACTN</name>
<gene>
    <name evidence="3" type="ORF">C7Y72_03505</name>
</gene>
<evidence type="ECO:0000313" key="4">
    <source>
        <dbReference type="Proteomes" id="UP000240739"/>
    </source>
</evidence>
<feature type="transmembrane region" description="Helical" evidence="2">
    <location>
        <begin position="35"/>
        <end position="57"/>
    </location>
</feature>
<organism evidence="3 4">
    <name type="scientific">Paraconexibacter algicola</name>
    <dbReference type="NCBI Taxonomy" id="2133960"/>
    <lineage>
        <taxon>Bacteria</taxon>
        <taxon>Bacillati</taxon>
        <taxon>Actinomycetota</taxon>
        <taxon>Thermoleophilia</taxon>
        <taxon>Solirubrobacterales</taxon>
        <taxon>Paraconexibacteraceae</taxon>
        <taxon>Paraconexibacter</taxon>
    </lineage>
</organism>
<dbReference type="Proteomes" id="UP000240739">
    <property type="component" value="Unassembled WGS sequence"/>
</dbReference>
<feature type="compositionally biased region" description="Pro residues" evidence="1">
    <location>
        <begin position="237"/>
        <end position="247"/>
    </location>
</feature>
<evidence type="ECO:0000256" key="1">
    <source>
        <dbReference type="SAM" id="MobiDB-lite"/>
    </source>
</evidence>
<evidence type="ECO:0000256" key="2">
    <source>
        <dbReference type="SAM" id="Phobius"/>
    </source>
</evidence>
<protein>
    <submittedName>
        <fullName evidence="3">Uncharacterized protein</fullName>
    </submittedName>
</protein>
<proteinExistence type="predicted"/>
<dbReference type="EMBL" id="PYYB01000001">
    <property type="protein sequence ID" value="PTL58779.1"/>
    <property type="molecule type" value="Genomic_DNA"/>
</dbReference>
<accession>A0A2T4UHT5</accession>
<keyword evidence="4" id="KW-1185">Reference proteome</keyword>
<dbReference type="OrthoDB" id="4557988at2"/>
<feature type="region of interest" description="Disordered" evidence="1">
    <location>
        <begin position="1"/>
        <end position="29"/>
    </location>
</feature>
<sequence>MGTDAFGRSSDERDAGASARPVDGPSAGPDRTVTVGPWLIVLLLGAISLGGSSLFLVRAERENRDDPVQQAQRGEITDRSARSLLRARPLRAAYAAALGRVREGELVTGLTVTPVGLALQVRDGRAFLRRLEVDVVGGVEARDAGRSEADGLLPSRVDLRGVPAAVARVRARIPEAAARVTGVDLGLTAIDGRVAQSEWRLAVADVRPRDETWFARRDGRVVRRSDEDAALTRPELRPPPAPTPSPATAPAARPGSSSAGSVTVFSNGRRVRLTGARARRLQVCIEEARARGTDDAVGRCLEAAGR</sequence>
<dbReference type="AlphaFoldDB" id="A0A2T4UHT5"/>
<keyword evidence="2" id="KW-0812">Transmembrane</keyword>
<dbReference type="RefSeq" id="WP_107567216.1">
    <property type="nucleotide sequence ID" value="NZ_PYYB01000001.1"/>
</dbReference>
<keyword evidence="2" id="KW-0472">Membrane</keyword>
<reference evidence="3 4" key="1">
    <citation type="submission" date="2018-03" db="EMBL/GenBank/DDBJ databases">
        <title>Aquarubrobacter algicola gen. nov., sp. nov., a novel actinobacterium isolated from shallow eutrophic lake during the end of cyanobacterial harmful algal blooms.</title>
        <authorList>
            <person name="Chun S.J."/>
        </authorList>
    </citation>
    <scope>NUCLEOTIDE SEQUENCE [LARGE SCALE GENOMIC DNA]</scope>
    <source>
        <strain evidence="3 4">Seoho-28</strain>
    </source>
</reference>
<keyword evidence="2" id="KW-1133">Transmembrane helix</keyword>
<evidence type="ECO:0000313" key="3">
    <source>
        <dbReference type="EMBL" id="PTL58779.1"/>
    </source>
</evidence>